<organism evidence="1 2">
    <name type="scientific">Ancylostoma duodenale</name>
    <dbReference type="NCBI Taxonomy" id="51022"/>
    <lineage>
        <taxon>Eukaryota</taxon>
        <taxon>Metazoa</taxon>
        <taxon>Ecdysozoa</taxon>
        <taxon>Nematoda</taxon>
        <taxon>Chromadorea</taxon>
        <taxon>Rhabditida</taxon>
        <taxon>Rhabditina</taxon>
        <taxon>Rhabditomorpha</taxon>
        <taxon>Strongyloidea</taxon>
        <taxon>Ancylostomatidae</taxon>
        <taxon>Ancylostomatinae</taxon>
        <taxon>Ancylostoma</taxon>
    </lineage>
</organism>
<gene>
    <name evidence="1" type="ORF">ANCDUO_09253</name>
</gene>
<evidence type="ECO:0000313" key="1">
    <source>
        <dbReference type="EMBL" id="KIH60503.1"/>
    </source>
</evidence>
<accession>A0A0C2CUC7</accession>
<dbReference type="EMBL" id="KN730900">
    <property type="protein sequence ID" value="KIH60503.1"/>
    <property type="molecule type" value="Genomic_DNA"/>
</dbReference>
<dbReference type="Proteomes" id="UP000054047">
    <property type="component" value="Unassembled WGS sequence"/>
</dbReference>
<dbReference type="AlphaFoldDB" id="A0A0C2CUC7"/>
<proteinExistence type="predicted"/>
<name>A0A0C2CUC7_9BILA</name>
<keyword evidence="2" id="KW-1185">Reference proteome</keyword>
<evidence type="ECO:0000313" key="2">
    <source>
        <dbReference type="Proteomes" id="UP000054047"/>
    </source>
</evidence>
<sequence length="73" mass="8165">MDDRAERAPLYRGFFVSPNVDQVMSMVHMEPTTIDNCDGMANKSGCYEIVSRKVSKNPQVPTLVVIVFMAGRN</sequence>
<protein>
    <submittedName>
        <fullName evidence="1">Uncharacterized protein</fullName>
    </submittedName>
</protein>
<reference evidence="1 2" key="1">
    <citation type="submission" date="2013-12" db="EMBL/GenBank/DDBJ databases">
        <title>Draft genome of the parsitic nematode Ancylostoma duodenale.</title>
        <authorList>
            <person name="Mitreva M."/>
        </authorList>
    </citation>
    <scope>NUCLEOTIDE SEQUENCE [LARGE SCALE GENOMIC DNA]</scope>
    <source>
        <strain evidence="1 2">Zhejiang</strain>
    </source>
</reference>